<evidence type="ECO:0000313" key="3">
    <source>
        <dbReference type="Proteomes" id="UP001230005"/>
    </source>
</evidence>
<feature type="region of interest" description="Disordered" evidence="1">
    <location>
        <begin position="1"/>
        <end position="23"/>
    </location>
</feature>
<proteinExistence type="predicted"/>
<dbReference type="Proteomes" id="UP001230005">
    <property type="component" value="Unassembled WGS sequence"/>
</dbReference>
<accession>A0ABT9ZWA0</accession>
<evidence type="ECO:0008006" key="4">
    <source>
        <dbReference type="Google" id="ProtNLM"/>
    </source>
</evidence>
<organism evidence="2 3">
    <name type="scientific">Evansella vedderi</name>
    <dbReference type="NCBI Taxonomy" id="38282"/>
    <lineage>
        <taxon>Bacteria</taxon>
        <taxon>Bacillati</taxon>
        <taxon>Bacillota</taxon>
        <taxon>Bacilli</taxon>
        <taxon>Bacillales</taxon>
        <taxon>Bacillaceae</taxon>
        <taxon>Evansella</taxon>
    </lineage>
</organism>
<evidence type="ECO:0000313" key="2">
    <source>
        <dbReference type="EMBL" id="MDQ0255510.1"/>
    </source>
</evidence>
<dbReference type="EMBL" id="JAUSUG010000011">
    <property type="protein sequence ID" value="MDQ0255510.1"/>
    <property type="molecule type" value="Genomic_DNA"/>
</dbReference>
<name>A0ABT9ZWA0_9BACI</name>
<keyword evidence="3" id="KW-1185">Reference proteome</keyword>
<sequence>MSKLLEFDSNVDVESRESTQPTATVELIPTPVSPEKNPYKASHCPSDIYELLPPDGSTFGLFADPYASMKYVDVNIGNRNGRYWLEQRLEDYSFTDRELKLLEYLSEHRVGTRSQIERVVFPDDIKSKTVIDFLKKSRQRGIICSFSWVSPLDDGRKKPLVYGLTRVGAEAASKLFYKQVSDEFWFHPIKFPHGKGPNMTTFFLDLAANELYSELVRIDRIIDWQRRPQVRLSDGTKHYPASSFEVIKDKDEMRLFWLETVRVGKDWVGRTKNRFQRIQSAFEKLPPYQKPVRLIILTDSDSRISFLGKLAHQYMPDVKVRFTTDERLLQGIGEETFISYKHETEDVALTPIPIFKEDYPGMTASEYLDSQEVNIEDEEDDWYEE</sequence>
<dbReference type="Pfam" id="PF13814">
    <property type="entry name" value="Replic_Relax"/>
    <property type="match status" value="1"/>
</dbReference>
<comment type="caution">
    <text evidence="2">The sequence shown here is derived from an EMBL/GenBank/DDBJ whole genome shotgun (WGS) entry which is preliminary data.</text>
</comment>
<gene>
    <name evidence="2" type="ORF">J2S74_002892</name>
</gene>
<dbReference type="InterPro" id="IPR025855">
    <property type="entry name" value="Replic_Relax"/>
</dbReference>
<evidence type="ECO:0000256" key="1">
    <source>
        <dbReference type="SAM" id="MobiDB-lite"/>
    </source>
</evidence>
<reference evidence="2 3" key="1">
    <citation type="submission" date="2023-07" db="EMBL/GenBank/DDBJ databases">
        <title>Genomic Encyclopedia of Type Strains, Phase IV (KMG-IV): sequencing the most valuable type-strain genomes for metagenomic binning, comparative biology and taxonomic classification.</title>
        <authorList>
            <person name="Goeker M."/>
        </authorList>
    </citation>
    <scope>NUCLEOTIDE SEQUENCE [LARGE SCALE GENOMIC DNA]</scope>
    <source>
        <strain evidence="2 3">DSM 9768</strain>
    </source>
</reference>
<dbReference type="RefSeq" id="WP_307326438.1">
    <property type="nucleotide sequence ID" value="NZ_JAUSUG010000011.1"/>
</dbReference>
<protein>
    <recommendedName>
        <fullName evidence="4">Replication-relaxation</fullName>
    </recommendedName>
</protein>